<accession>A0ABT9Z6G7</accession>
<dbReference type="CDD" id="cd05233">
    <property type="entry name" value="SDR_c"/>
    <property type="match status" value="1"/>
</dbReference>
<dbReference type="EMBL" id="JAUSTZ010000012">
    <property type="protein sequence ID" value="MDQ0227847.1"/>
    <property type="molecule type" value="Genomic_DNA"/>
</dbReference>
<dbReference type="RefSeq" id="WP_233452239.1">
    <property type="nucleotide sequence ID" value="NZ_CADEPK010000247.1"/>
</dbReference>
<organism evidence="1 2">
    <name type="scientific">Metabacillus niabensis</name>
    <dbReference type="NCBI Taxonomy" id="324854"/>
    <lineage>
        <taxon>Bacteria</taxon>
        <taxon>Bacillati</taxon>
        <taxon>Bacillota</taxon>
        <taxon>Bacilli</taxon>
        <taxon>Bacillales</taxon>
        <taxon>Bacillaceae</taxon>
        <taxon>Metabacillus</taxon>
    </lineage>
</organism>
<evidence type="ECO:0000313" key="1">
    <source>
        <dbReference type="EMBL" id="MDQ0227847.1"/>
    </source>
</evidence>
<dbReference type="InterPro" id="IPR002347">
    <property type="entry name" value="SDR_fam"/>
</dbReference>
<dbReference type="PANTHER" id="PTHR43975:SF2">
    <property type="entry name" value="EG:BACR7A4.14 PROTEIN-RELATED"/>
    <property type="match status" value="1"/>
</dbReference>
<dbReference type="PANTHER" id="PTHR43975">
    <property type="entry name" value="ZGC:101858"/>
    <property type="match status" value="1"/>
</dbReference>
<proteinExistence type="predicted"/>
<dbReference type="SUPFAM" id="SSF51735">
    <property type="entry name" value="NAD(P)-binding Rossmann-fold domains"/>
    <property type="match status" value="1"/>
</dbReference>
<protein>
    <submittedName>
        <fullName evidence="1">NAD(P)-dependent dehydrogenase (Short-subunit alcohol dehydrogenase family)</fullName>
    </submittedName>
</protein>
<keyword evidence="2" id="KW-1185">Reference proteome</keyword>
<dbReference type="Proteomes" id="UP001232245">
    <property type="component" value="Unassembled WGS sequence"/>
</dbReference>
<reference evidence="1 2" key="1">
    <citation type="submission" date="2023-07" db="EMBL/GenBank/DDBJ databases">
        <title>Genomic Encyclopedia of Type Strains, Phase IV (KMG-IV): sequencing the most valuable type-strain genomes for metagenomic binning, comparative biology and taxonomic classification.</title>
        <authorList>
            <person name="Goeker M."/>
        </authorList>
    </citation>
    <scope>NUCLEOTIDE SEQUENCE [LARGE SCALE GENOMIC DNA]</scope>
    <source>
        <strain evidence="1 2">DSM 17723</strain>
    </source>
</reference>
<evidence type="ECO:0000313" key="2">
    <source>
        <dbReference type="Proteomes" id="UP001232245"/>
    </source>
</evidence>
<dbReference type="Pfam" id="PF13561">
    <property type="entry name" value="adh_short_C2"/>
    <property type="match status" value="1"/>
</dbReference>
<dbReference type="PRINTS" id="PR00081">
    <property type="entry name" value="GDHRDH"/>
</dbReference>
<sequence length="255" mass="27717">MKMKDKVVMITGAAGGIGKYLSIRLAEEGALLALCDINETSLKEVRVLCENKGAQVFTKVVAVENEDENKAFVNEVVDKFHKIDALINLAIAIDTPHSFLDHTIATLDKSYRTGLVSTWHMMRLCYPHLKETNGNIVNFGSAAGYLGLEGYAAYAAIKEGIRGLSRVVAREWGKDGITVNVVNPGAITDNIKNYMSTLPEEQRDPGLLGFKETAVGHFGDVYKDVAPVIIFLASSESKYLTGQTFNVDGGVVMNA</sequence>
<dbReference type="Gene3D" id="3.40.50.720">
    <property type="entry name" value="NAD(P)-binding Rossmann-like Domain"/>
    <property type="match status" value="1"/>
</dbReference>
<dbReference type="InterPro" id="IPR036291">
    <property type="entry name" value="NAD(P)-bd_dom_sf"/>
</dbReference>
<gene>
    <name evidence="1" type="ORF">J2S02_004194</name>
</gene>
<comment type="caution">
    <text evidence="1">The sequence shown here is derived from an EMBL/GenBank/DDBJ whole genome shotgun (WGS) entry which is preliminary data.</text>
</comment>
<name>A0ABT9Z6G7_9BACI</name>